<dbReference type="InterPro" id="IPR036942">
    <property type="entry name" value="Beta-barrel_TonB_sf"/>
</dbReference>
<keyword evidence="7 10" id="KW-0472">Membrane</keyword>
<dbReference type="GO" id="GO:0015344">
    <property type="term" value="F:siderophore uptake transmembrane transporter activity"/>
    <property type="evidence" value="ECO:0007669"/>
    <property type="project" value="TreeGrafter"/>
</dbReference>
<evidence type="ECO:0000256" key="9">
    <source>
        <dbReference type="ARBA" id="ARBA00023237"/>
    </source>
</evidence>
<evidence type="ECO:0000313" key="16">
    <source>
        <dbReference type="Proteomes" id="UP000264589"/>
    </source>
</evidence>
<feature type="domain" description="TonB-dependent receptor-like beta-barrel" evidence="13">
    <location>
        <begin position="217"/>
        <end position="594"/>
    </location>
</feature>
<keyword evidence="16" id="KW-1185">Reference proteome</keyword>
<dbReference type="InParanoid" id="A0A371R8J1"/>
<dbReference type="PROSITE" id="PS52016">
    <property type="entry name" value="TONB_DEPENDENT_REC_3"/>
    <property type="match status" value="1"/>
</dbReference>
<dbReference type="InterPro" id="IPR012910">
    <property type="entry name" value="Plug_dom"/>
</dbReference>
<evidence type="ECO:0000256" key="3">
    <source>
        <dbReference type="ARBA" id="ARBA00022452"/>
    </source>
</evidence>
<evidence type="ECO:0000256" key="2">
    <source>
        <dbReference type="ARBA" id="ARBA00022448"/>
    </source>
</evidence>
<dbReference type="InterPro" id="IPR037066">
    <property type="entry name" value="Plug_dom_sf"/>
</dbReference>
<organism evidence="15 16">
    <name type="scientific">Parvularcula marina</name>
    <dbReference type="NCBI Taxonomy" id="2292771"/>
    <lineage>
        <taxon>Bacteria</taxon>
        <taxon>Pseudomonadati</taxon>
        <taxon>Pseudomonadota</taxon>
        <taxon>Alphaproteobacteria</taxon>
        <taxon>Parvularculales</taxon>
        <taxon>Parvularculaceae</taxon>
        <taxon>Parvularcula</taxon>
    </lineage>
</organism>
<feature type="signal peptide" evidence="12">
    <location>
        <begin position="1"/>
        <end position="19"/>
    </location>
</feature>
<proteinExistence type="inferred from homology"/>
<evidence type="ECO:0000259" key="13">
    <source>
        <dbReference type="Pfam" id="PF00593"/>
    </source>
</evidence>
<dbReference type="Gene3D" id="2.170.130.10">
    <property type="entry name" value="TonB-dependent receptor, plug domain"/>
    <property type="match status" value="1"/>
</dbReference>
<evidence type="ECO:0000313" key="15">
    <source>
        <dbReference type="EMBL" id="RFB01773.1"/>
    </source>
</evidence>
<keyword evidence="6 11" id="KW-0798">TonB box</keyword>
<keyword evidence="8 15" id="KW-0675">Receptor</keyword>
<dbReference type="FunCoup" id="A0A371R8J1">
    <property type="interactions" value="78"/>
</dbReference>
<dbReference type="InterPro" id="IPR000531">
    <property type="entry name" value="Beta-barrel_TonB"/>
</dbReference>
<dbReference type="PANTHER" id="PTHR30069">
    <property type="entry name" value="TONB-DEPENDENT OUTER MEMBRANE RECEPTOR"/>
    <property type="match status" value="1"/>
</dbReference>
<comment type="similarity">
    <text evidence="10 11">Belongs to the TonB-dependent receptor family.</text>
</comment>
<dbReference type="CDD" id="cd01347">
    <property type="entry name" value="ligand_gated_channel"/>
    <property type="match status" value="1"/>
</dbReference>
<keyword evidence="3 10" id="KW-1134">Transmembrane beta strand</keyword>
<dbReference type="Gene3D" id="2.40.170.20">
    <property type="entry name" value="TonB-dependent receptor, beta-barrel domain"/>
    <property type="match status" value="1"/>
</dbReference>
<dbReference type="Proteomes" id="UP000264589">
    <property type="component" value="Unassembled WGS sequence"/>
</dbReference>
<dbReference type="InterPro" id="IPR039426">
    <property type="entry name" value="TonB-dep_rcpt-like"/>
</dbReference>
<sequence>MLSTSVVLALLWTSVSAEEADTDVITVSGLRAQSPADVTASISVLDEEQLRLRDAPFLADSLRAVPGLGVSRSGAAGGLTQIRLRGAEANHTLVLLDGIEISDPVTGETDFGLWSGLDLSRIEIARGEQSALYGSDSIGGVIALFSGSEDGLRAAVEAGSRQTARGMISASHNAGRGYVGASLTGFTTEGVDTSGSTGEEDGSDSFAGLIRAGIEFGEGWSGNLLLRAASSTVENDSDTDFDGLLEDTLDETETDQLTFGGRVGGDLIGLNHQFRVGYTEIVRENTDNGVYTDETTGERTKLSYSPSKEWRSGDVTHRLTGLIDHEAEDYERKDTDIAFGDPNQRQEFTSLGVAGEYLLTAGRLTLNASARHDDNDGQFEDATTWRLGAAWRTDRLGRFRVSAGEGIKNPTFTELFGFYPGSFVGNPDLKPEQSFSYELGWDQDFARGSMSAVYFAAELEDEIYTAFNPDFTSTAINRVGKSERSGIELSGQYAVSDAVAIYLSGTTTQSESDDGEDEIRVPNWTASFGASWESPSKPGFVVTGALDAVGEQDDFDFGSFPSRRVTLDSYVLASATLRYPLTDHLSFTLRGDNLFDEEVTDVFGYRGPGAGLYAGFRID</sequence>
<feature type="chain" id="PRO_5016612856" evidence="12">
    <location>
        <begin position="20"/>
        <end position="619"/>
    </location>
</feature>
<protein>
    <submittedName>
        <fullName evidence="15">TonB-dependent receptor</fullName>
    </submittedName>
</protein>
<accession>A0A371R8J1</accession>
<evidence type="ECO:0000256" key="6">
    <source>
        <dbReference type="ARBA" id="ARBA00023077"/>
    </source>
</evidence>
<dbReference type="SUPFAM" id="SSF56935">
    <property type="entry name" value="Porins"/>
    <property type="match status" value="1"/>
</dbReference>
<dbReference type="AlphaFoldDB" id="A0A371R8J1"/>
<dbReference type="GO" id="GO:0044718">
    <property type="term" value="P:siderophore transmembrane transport"/>
    <property type="evidence" value="ECO:0007669"/>
    <property type="project" value="TreeGrafter"/>
</dbReference>
<keyword evidence="9 10" id="KW-0998">Cell outer membrane</keyword>
<dbReference type="EMBL" id="QUQO01000002">
    <property type="protein sequence ID" value="RFB01773.1"/>
    <property type="molecule type" value="Genomic_DNA"/>
</dbReference>
<keyword evidence="2 10" id="KW-0813">Transport</keyword>
<feature type="domain" description="TonB-dependent receptor plug" evidence="14">
    <location>
        <begin position="36"/>
        <end position="141"/>
    </location>
</feature>
<evidence type="ECO:0000256" key="8">
    <source>
        <dbReference type="ARBA" id="ARBA00023170"/>
    </source>
</evidence>
<comment type="subcellular location">
    <subcellularLocation>
        <location evidence="1 10">Cell outer membrane</location>
        <topology evidence="1 10">Multi-pass membrane protein</topology>
    </subcellularLocation>
</comment>
<dbReference type="OrthoDB" id="9796221at2"/>
<dbReference type="PANTHER" id="PTHR30069:SF29">
    <property type="entry name" value="HEMOGLOBIN AND HEMOGLOBIN-HAPTOGLOBIN-BINDING PROTEIN 1-RELATED"/>
    <property type="match status" value="1"/>
</dbReference>
<evidence type="ECO:0000259" key="14">
    <source>
        <dbReference type="Pfam" id="PF07715"/>
    </source>
</evidence>
<reference evidence="15 16" key="1">
    <citation type="submission" date="2018-08" db="EMBL/GenBank/DDBJ databases">
        <title>Parvularcula sp. SM1705, isolated from surface water of the South Sea China.</title>
        <authorList>
            <person name="Sun L."/>
        </authorList>
    </citation>
    <scope>NUCLEOTIDE SEQUENCE [LARGE SCALE GENOMIC DNA]</scope>
    <source>
        <strain evidence="15 16">SM1705</strain>
    </source>
</reference>
<dbReference type="GO" id="GO:0009279">
    <property type="term" value="C:cell outer membrane"/>
    <property type="evidence" value="ECO:0007669"/>
    <property type="project" value="UniProtKB-SubCell"/>
</dbReference>
<gene>
    <name evidence="15" type="ORF">DX908_15035</name>
</gene>
<keyword evidence="4 10" id="KW-0812">Transmembrane</keyword>
<dbReference type="Pfam" id="PF00593">
    <property type="entry name" value="TonB_dep_Rec_b-barrel"/>
    <property type="match status" value="1"/>
</dbReference>
<evidence type="ECO:0000256" key="11">
    <source>
        <dbReference type="RuleBase" id="RU003357"/>
    </source>
</evidence>
<evidence type="ECO:0000256" key="10">
    <source>
        <dbReference type="PROSITE-ProRule" id="PRU01360"/>
    </source>
</evidence>
<evidence type="ECO:0000256" key="4">
    <source>
        <dbReference type="ARBA" id="ARBA00022692"/>
    </source>
</evidence>
<evidence type="ECO:0000256" key="1">
    <source>
        <dbReference type="ARBA" id="ARBA00004571"/>
    </source>
</evidence>
<evidence type="ECO:0000256" key="12">
    <source>
        <dbReference type="SAM" id="SignalP"/>
    </source>
</evidence>
<evidence type="ECO:0000256" key="5">
    <source>
        <dbReference type="ARBA" id="ARBA00022729"/>
    </source>
</evidence>
<evidence type="ECO:0000256" key="7">
    <source>
        <dbReference type="ARBA" id="ARBA00023136"/>
    </source>
</evidence>
<comment type="caution">
    <text evidence="15">The sequence shown here is derived from an EMBL/GenBank/DDBJ whole genome shotgun (WGS) entry which is preliminary data.</text>
</comment>
<keyword evidence="5 12" id="KW-0732">Signal</keyword>
<name>A0A371R8J1_9PROT</name>
<dbReference type="Pfam" id="PF07715">
    <property type="entry name" value="Plug"/>
    <property type="match status" value="1"/>
</dbReference>